<accession>A0A3Q9G509</accession>
<evidence type="ECO:0008006" key="5">
    <source>
        <dbReference type="Google" id="ProtNLM"/>
    </source>
</evidence>
<feature type="region of interest" description="Disordered" evidence="1">
    <location>
        <begin position="22"/>
        <end position="74"/>
    </location>
</feature>
<gene>
    <name evidence="3" type="ORF">EJ997_09910</name>
</gene>
<reference evidence="3 4" key="1">
    <citation type="submission" date="2018-12" db="EMBL/GenBank/DDBJ databases">
        <title>Complete genome sequence of Flaviflexus sp. H23T48.</title>
        <authorList>
            <person name="Bae J.-W."/>
            <person name="Lee J.-Y."/>
        </authorList>
    </citation>
    <scope>NUCLEOTIDE SEQUENCE [LARGE SCALE GENOMIC DNA]</scope>
    <source>
        <strain evidence="3 4">H23T48</strain>
    </source>
</reference>
<dbReference type="OrthoDB" id="3267797at2"/>
<feature type="chain" id="PRO_5038975417" description="Lipoprotein" evidence="2">
    <location>
        <begin position="22"/>
        <end position="203"/>
    </location>
</feature>
<evidence type="ECO:0000313" key="4">
    <source>
        <dbReference type="Proteomes" id="UP000280344"/>
    </source>
</evidence>
<feature type="compositionally biased region" description="Low complexity" evidence="1">
    <location>
        <begin position="37"/>
        <end position="60"/>
    </location>
</feature>
<name>A0A3Q9G509_9ACTO</name>
<dbReference type="AlphaFoldDB" id="A0A3Q9G509"/>
<proteinExistence type="predicted"/>
<feature type="signal peptide" evidence="2">
    <location>
        <begin position="1"/>
        <end position="21"/>
    </location>
</feature>
<dbReference type="PROSITE" id="PS51257">
    <property type="entry name" value="PROKAR_LIPOPROTEIN"/>
    <property type="match status" value="1"/>
</dbReference>
<dbReference type="EMBL" id="CP034593">
    <property type="protein sequence ID" value="AZQ77602.1"/>
    <property type="molecule type" value="Genomic_DNA"/>
</dbReference>
<dbReference type="RefSeq" id="WP_126704405.1">
    <property type="nucleotide sequence ID" value="NZ_CP034593.1"/>
</dbReference>
<dbReference type="KEGG" id="flh:EJ997_09910"/>
<evidence type="ECO:0000256" key="2">
    <source>
        <dbReference type="SAM" id="SignalP"/>
    </source>
</evidence>
<dbReference type="Proteomes" id="UP000280344">
    <property type="component" value="Chromosome"/>
</dbReference>
<evidence type="ECO:0000256" key="1">
    <source>
        <dbReference type="SAM" id="MobiDB-lite"/>
    </source>
</evidence>
<keyword evidence="2" id="KW-0732">Signal</keyword>
<keyword evidence="4" id="KW-1185">Reference proteome</keyword>
<protein>
    <recommendedName>
        <fullName evidence="5">Lipoprotein</fullName>
    </recommendedName>
</protein>
<evidence type="ECO:0000313" key="3">
    <source>
        <dbReference type="EMBL" id="AZQ77602.1"/>
    </source>
</evidence>
<organism evidence="3 4">
    <name type="scientific">Flaviflexus ciconiae</name>
    <dbReference type="NCBI Taxonomy" id="2496867"/>
    <lineage>
        <taxon>Bacteria</taxon>
        <taxon>Bacillati</taxon>
        <taxon>Actinomycetota</taxon>
        <taxon>Actinomycetes</taxon>
        <taxon>Actinomycetales</taxon>
        <taxon>Actinomycetaceae</taxon>
        <taxon>Flaviflexus</taxon>
    </lineage>
</organism>
<sequence>MTSTKFVAALAAGLLTLGACGSVSNDSDEATTERAGTSELGDDSLSSSEGSESGTADDSSINVLRDGDEGEDTEYTVEVTVPEDWYEADKAGFDYQYLWSGNDWDDVLAQDFSDPEYEFSANFFIDLLEDNLAADANITLRDESAELAGYPAIIIDVTYATESYTSLTYVDVAGHLWEFTVNAQTLEGIERGEAINATAEFTG</sequence>